<evidence type="ECO:0000256" key="1">
    <source>
        <dbReference type="SAM" id="MobiDB-lite"/>
    </source>
</evidence>
<dbReference type="Gene3D" id="1.20.5.500">
    <property type="entry name" value="Single helix bin"/>
    <property type="match status" value="1"/>
</dbReference>
<feature type="compositionally biased region" description="Basic and acidic residues" evidence="1">
    <location>
        <begin position="60"/>
        <end position="78"/>
    </location>
</feature>
<keyword evidence="3" id="KW-1185">Reference proteome</keyword>
<accession>A0A7N0RC83</accession>
<evidence type="ECO:0000313" key="2">
    <source>
        <dbReference type="EnsemblPlants" id="Kaladp0008s0354.1.v1.1"/>
    </source>
</evidence>
<evidence type="ECO:0000313" key="3">
    <source>
        <dbReference type="Proteomes" id="UP000594263"/>
    </source>
</evidence>
<dbReference type="OMA" id="DLEQWVV"/>
<protein>
    <recommendedName>
        <fullName evidence="4">Mitochondrial ATPase inhibitor</fullName>
    </recommendedName>
</protein>
<dbReference type="Gramene" id="Kaladp0008s0354.1.v1.1">
    <property type="protein sequence ID" value="Kaladp0008s0354.1.v1.1"/>
    <property type="gene ID" value="Kaladp0008s0354.v1.1"/>
</dbReference>
<dbReference type="EnsemblPlants" id="Kaladp0008s0354.1.v1.1">
    <property type="protein sequence ID" value="Kaladp0008s0354.1.v1.1"/>
    <property type="gene ID" value="Kaladp0008s0354.v1.1"/>
</dbReference>
<dbReference type="PANTHER" id="PTHR33878">
    <property type="entry name" value="OS08G0559000 PROTEIN"/>
    <property type="match status" value="1"/>
</dbReference>
<dbReference type="PANTHER" id="PTHR33878:SF4">
    <property type="entry name" value="OS08G0558900 PROTEIN"/>
    <property type="match status" value="1"/>
</dbReference>
<sequence>MAARSLASRALTATRLMDSTRRAAPAATRFFGDGRVLSEEERAKETVYIQKMERERLEKLKKKAEKEQAEKDDADKKPGQKASS</sequence>
<name>A0A7N0RC83_KALFE</name>
<proteinExistence type="predicted"/>
<reference evidence="2" key="1">
    <citation type="submission" date="2021-01" db="UniProtKB">
        <authorList>
            <consortium name="EnsemblPlants"/>
        </authorList>
    </citation>
    <scope>IDENTIFICATION</scope>
</reference>
<dbReference type="InterPro" id="IPR045284">
    <property type="entry name" value="At2g27730-like"/>
</dbReference>
<feature type="region of interest" description="Disordered" evidence="1">
    <location>
        <begin position="60"/>
        <end position="84"/>
    </location>
</feature>
<dbReference type="Proteomes" id="UP000594263">
    <property type="component" value="Unplaced"/>
</dbReference>
<dbReference type="AlphaFoldDB" id="A0A7N0RC83"/>
<evidence type="ECO:0008006" key="4">
    <source>
        <dbReference type="Google" id="ProtNLM"/>
    </source>
</evidence>
<organism evidence="2 3">
    <name type="scientific">Kalanchoe fedtschenkoi</name>
    <name type="common">Lavender scallops</name>
    <name type="synonym">South American air plant</name>
    <dbReference type="NCBI Taxonomy" id="63787"/>
    <lineage>
        <taxon>Eukaryota</taxon>
        <taxon>Viridiplantae</taxon>
        <taxon>Streptophyta</taxon>
        <taxon>Embryophyta</taxon>
        <taxon>Tracheophyta</taxon>
        <taxon>Spermatophyta</taxon>
        <taxon>Magnoliopsida</taxon>
        <taxon>eudicotyledons</taxon>
        <taxon>Gunneridae</taxon>
        <taxon>Pentapetalae</taxon>
        <taxon>Saxifragales</taxon>
        <taxon>Crassulaceae</taxon>
        <taxon>Kalanchoe</taxon>
    </lineage>
</organism>